<comment type="caution">
    <text evidence="2">The sequence shown here is derived from an EMBL/GenBank/DDBJ whole genome shotgun (WGS) entry which is preliminary data.</text>
</comment>
<keyword evidence="1" id="KW-0472">Membrane</keyword>
<reference evidence="3" key="1">
    <citation type="submission" date="2017-09" db="EMBL/GenBank/DDBJ databases">
        <title>Depth-based differentiation of microbial function through sediment-hosted aquifers and enrichment of novel symbionts in the deep terrestrial subsurface.</title>
        <authorList>
            <person name="Probst A.J."/>
            <person name="Ladd B."/>
            <person name="Jarett J.K."/>
            <person name="Geller-Mcgrath D.E."/>
            <person name="Sieber C.M.K."/>
            <person name="Emerson J.B."/>
            <person name="Anantharaman K."/>
            <person name="Thomas B.C."/>
            <person name="Malmstrom R."/>
            <person name="Stieglmeier M."/>
            <person name="Klingl A."/>
            <person name="Woyke T."/>
            <person name="Ryan C.M."/>
            <person name="Banfield J.F."/>
        </authorList>
    </citation>
    <scope>NUCLEOTIDE SEQUENCE [LARGE SCALE GENOMIC DNA]</scope>
</reference>
<keyword evidence="1" id="KW-1133">Transmembrane helix</keyword>
<dbReference type="AlphaFoldDB" id="A0A2M8GP26"/>
<evidence type="ECO:0000256" key="1">
    <source>
        <dbReference type="SAM" id="Phobius"/>
    </source>
</evidence>
<proteinExistence type="predicted"/>
<name>A0A2M8GP26_9BACT</name>
<dbReference type="EMBL" id="PFQK01000006">
    <property type="protein sequence ID" value="PJC82303.1"/>
    <property type="molecule type" value="Genomic_DNA"/>
</dbReference>
<keyword evidence="1" id="KW-0812">Transmembrane</keyword>
<accession>A0A2M8GP26</accession>
<feature type="transmembrane region" description="Helical" evidence="1">
    <location>
        <begin position="7"/>
        <end position="25"/>
    </location>
</feature>
<organism evidence="2 3">
    <name type="scientific">Candidatus Roizmanbacteria bacterium CG_4_8_14_3_um_filter_36_10</name>
    <dbReference type="NCBI Taxonomy" id="1974834"/>
    <lineage>
        <taxon>Bacteria</taxon>
        <taxon>Candidatus Roizmaniibacteriota</taxon>
    </lineage>
</organism>
<evidence type="ECO:0000313" key="3">
    <source>
        <dbReference type="Proteomes" id="UP000229370"/>
    </source>
</evidence>
<feature type="transmembrane region" description="Helical" evidence="1">
    <location>
        <begin position="31"/>
        <end position="48"/>
    </location>
</feature>
<feature type="transmembrane region" description="Helical" evidence="1">
    <location>
        <begin position="60"/>
        <end position="77"/>
    </location>
</feature>
<sequence>MPQEITHSFILIITIALSFIVPRTNLAKYDLQIAAFLFIVFFISKKIFAPSSSRSRLIESVVFSLVILLIINTTGSINSPFFFLIYFLLFSLALLLEPIISFTSTIALIIFFLLTLPADQGLKQLVPIISLAFLTPFAMFMGQEYLQSEKLKVKSEELQEETFLFLSLMLKNHLKNIKKAVENFIGDHQLSEIRKHAQKMEKLIEEFEKTN</sequence>
<feature type="transmembrane region" description="Helical" evidence="1">
    <location>
        <begin position="83"/>
        <end position="113"/>
    </location>
</feature>
<evidence type="ECO:0000313" key="2">
    <source>
        <dbReference type="EMBL" id="PJC82303.1"/>
    </source>
</evidence>
<dbReference type="Proteomes" id="UP000229370">
    <property type="component" value="Unassembled WGS sequence"/>
</dbReference>
<gene>
    <name evidence="2" type="ORF">CO007_00200</name>
</gene>
<feature type="transmembrane region" description="Helical" evidence="1">
    <location>
        <begin position="125"/>
        <end position="142"/>
    </location>
</feature>
<protein>
    <submittedName>
        <fullName evidence="2">Uncharacterized protein</fullName>
    </submittedName>
</protein>